<keyword evidence="4 7" id="KW-0472">Membrane</keyword>
<feature type="compositionally biased region" description="Low complexity" evidence="6">
    <location>
        <begin position="332"/>
        <end position="341"/>
    </location>
</feature>
<dbReference type="AlphaFoldDB" id="A0AAD4HUW6"/>
<evidence type="ECO:0000256" key="6">
    <source>
        <dbReference type="SAM" id="MobiDB-lite"/>
    </source>
</evidence>
<feature type="region of interest" description="Disordered" evidence="6">
    <location>
        <begin position="327"/>
        <end position="362"/>
    </location>
</feature>
<feature type="transmembrane region" description="Helical" evidence="7">
    <location>
        <begin position="28"/>
        <end position="46"/>
    </location>
</feature>
<feature type="transmembrane region" description="Helical" evidence="7">
    <location>
        <begin position="99"/>
        <end position="123"/>
    </location>
</feature>
<feature type="transmembrane region" description="Helical" evidence="7">
    <location>
        <begin position="217"/>
        <end position="235"/>
    </location>
</feature>
<dbReference type="InterPro" id="IPR049326">
    <property type="entry name" value="Rhodopsin_dom_fungi"/>
</dbReference>
<evidence type="ECO:0000256" key="5">
    <source>
        <dbReference type="ARBA" id="ARBA00038359"/>
    </source>
</evidence>
<feature type="compositionally biased region" description="Gly residues" evidence="6">
    <location>
        <begin position="342"/>
        <end position="353"/>
    </location>
</feature>
<dbReference type="PANTHER" id="PTHR33048:SF42">
    <property type="entry name" value="INTEGRAL MEMBRANE PROTEIN"/>
    <property type="match status" value="1"/>
</dbReference>
<keyword evidence="3 7" id="KW-1133">Transmembrane helix</keyword>
<feature type="transmembrane region" description="Helical" evidence="7">
    <location>
        <begin position="177"/>
        <end position="205"/>
    </location>
</feature>
<sequence>MPVSAAPLSPEEYALADHSSRGGMLLSAQWALTSFAAAFLALRVYIKTSLKKGLWWDDWLLIASSLICFVTCILTTILVKEFGMGHHSYDIVILDTSRWILILDSRATTTLTALAWTKTAFAVSLLRLTMGKTRAFVWFLIVTLNIAMVFSAMVPWIQCQPVSKRWHFELEGRCWPLGVGINIWIGTGALSSLYDFILAGLPWTFLCSLTLKKKEKLGILVAMSMGAVAGAVGIVKCVKLPTLGSGDDYNEVDLFVWDIAEATVTIMAACIPTLRVFLREKTSSAPSSERTTRLSQFSLSFRSVNRGRLVFDSQAIEVIREQSVEKGEMFTGSGASRDGSAAGAGSGSGGGSGRPTVAGKKV</sequence>
<evidence type="ECO:0000256" key="4">
    <source>
        <dbReference type="ARBA" id="ARBA00023136"/>
    </source>
</evidence>
<evidence type="ECO:0000256" key="7">
    <source>
        <dbReference type="SAM" id="Phobius"/>
    </source>
</evidence>
<keyword evidence="2 7" id="KW-0812">Transmembrane</keyword>
<dbReference type="Pfam" id="PF20684">
    <property type="entry name" value="Fung_rhodopsin"/>
    <property type="match status" value="1"/>
</dbReference>
<gene>
    <name evidence="9" type="ORF">NEMBOFW57_010554</name>
</gene>
<comment type="subcellular location">
    <subcellularLocation>
        <location evidence="1">Membrane</location>
        <topology evidence="1">Multi-pass membrane protein</topology>
    </subcellularLocation>
</comment>
<comment type="caution">
    <text evidence="9">The sequence shown here is derived from an EMBL/GenBank/DDBJ whole genome shotgun (WGS) entry which is preliminary data.</text>
</comment>
<dbReference type="PANTHER" id="PTHR33048">
    <property type="entry name" value="PTH11-LIKE INTEGRAL MEMBRANE PROTEIN (AFU_ORTHOLOGUE AFUA_5G11245)"/>
    <property type="match status" value="1"/>
</dbReference>
<keyword evidence="10" id="KW-1185">Reference proteome</keyword>
<dbReference type="GO" id="GO:0016020">
    <property type="term" value="C:membrane"/>
    <property type="evidence" value="ECO:0007669"/>
    <property type="project" value="UniProtKB-SubCell"/>
</dbReference>
<protein>
    <recommendedName>
        <fullName evidence="8">Rhodopsin domain-containing protein</fullName>
    </recommendedName>
</protein>
<evidence type="ECO:0000259" key="8">
    <source>
        <dbReference type="Pfam" id="PF20684"/>
    </source>
</evidence>
<accession>A0AAD4HUW6</accession>
<feature type="transmembrane region" description="Helical" evidence="7">
    <location>
        <begin position="58"/>
        <end position="79"/>
    </location>
</feature>
<proteinExistence type="inferred from homology"/>
<evidence type="ECO:0000313" key="10">
    <source>
        <dbReference type="Proteomes" id="UP001197093"/>
    </source>
</evidence>
<reference evidence="9" key="1">
    <citation type="submission" date="2023-02" db="EMBL/GenBank/DDBJ databases">
        <authorList>
            <person name="Palmer J.M."/>
        </authorList>
    </citation>
    <scope>NUCLEOTIDE SEQUENCE</scope>
    <source>
        <strain evidence="9">FW57</strain>
    </source>
</reference>
<name>A0AAD4HUW6_9PEZI</name>
<dbReference type="EMBL" id="JAHCVI010000006">
    <property type="protein sequence ID" value="KAG7284191.1"/>
    <property type="molecule type" value="Genomic_DNA"/>
</dbReference>
<comment type="similarity">
    <text evidence="5">Belongs to the SAT4 family.</text>
</comment>
<evidence type="ECO:0000256" key="1">
    <source>
        <dbReference type="ARBA" id="ARBA00004141"/>
    </source>
</evidence>
<evidence type="ECO:0000256" key="3">
    <source>
        <dbReference type="ARBA" id="ARBA00022989"/>
    </source>
</evidence>
<evidence type="ECO:0000313" key="9">
    <source>
        <dbReference type="EMBL" id="KAG7284191.1"/>
    </source>
</evidence>
<evidence type="ECO:0000256" key="2">
    <source>
        <dbReference type="ARBA" id="ARBA00022692"/>
    </source>
</evidence>
<dbReference type="InterPro" id="IPR052337">
    <property type="entry name" value="SAT4-like"/>
</dbReference>
<dbReference type="Proteomes" id="UP001197093">
    <property type="component" value="Unassembled WGS sequence"/>
</dbReference>
<feature type="transmembrane region" description="Helical" evidence="7">
    <location>
        <begin position="255"/>
        <end position="278"/>
    </location>
</feature>
<feature type="transmembrane region" description="Helical" evidence="7">
    <location>
        <begin position="135"/>
        <end position="157"/>
    </location>
</feature>
<feature type="domain" description="Rhodopsin" evidence="8">
    <location>
        <begin position="42"/>
        <end position="279"/>
    </location>
</feature>
<organism evidence="9 10">
    <name type="scientific">Staphylotrichum longicolle</name>
    <dbReference type="NCBI Taxonomy" id="669026"/>
    <lineage>
        <taxon>Eukaryota</taxon>
        <taxon>Fungi</taxon>
        <taxon>Dikarya</taxon>
        <taxon>Ascomycota</taxon>
        <taxon>Pezizomycotina</taxon>
        <taxon>Sordariomycetes</taxon>
        <taxon>Sordariomycetidae</taxon>
        <taxon>Sordariales</taxon>
        <taxon>Chaetomiaceae</taxon>
        <taxon>Staphylotrichum</taxon>
    </lineage>
</organism>